<evidence type="ECO:0000313" key="1">
    <source>
        <dbReference type="EMBL" id="GGJ44749.1"/>
    </source>
</evidence>
<protein>
    <submittedName>
        <fullName evidence="1">Uncharacterized protein</fullName>
    </submittedName>
</protein>
<dbReference type="Proteomes" id="UP000632222">
    <property type="component" value="Unassembled WGS sequence"/>
</dbReference>
<accession>A0ABQ2D512</accession>
<proteinExistence type="predicted"/>
<keyword evidence="2" id="KW-1185">Reference proteome</keyword>
<dbReference type="EMBL" id="BMOD01000014">
    <property type="protein sequence ID" value="GGJ44749.1"/>
    <property type="molecule type" value="Genomic_DNA"/>
</dbReference>
<reference evidence="2" key="1">
    <citation type="journal article" date="2019" name="Int. J. Syst. Evol. Microbiol.">
        <title>The Global Catalogue of Microorganisms (GCM) 10K type strain sequencing project: providing services to taxonomists for standard genome sequencing and annotation.</title>
        <authorList>
            <consortium name="The Broad Institute Genomics Platform"/>
            <consortium name="The Broad Institute Genome Sequencing Center for Infectious Disease"/>
            <person name="Wu L."/>
            <person name="Ma J."/>
        </authorList>
    </citation>
    <scope>NUCLEOTIDE SEQUENCE [LARGE SCALE GENOMIC DNA]</scope>
    <source>
        <strain evidence="2">JCM 14370</strain>
    </source>
</reference>
<name>A0ABQ2D512_9DEIO</name>
<sequence length="59" mass="6559">MPLHLQATTGFQSQHFMFYTAGPLNTQDFDHETRMLSFTVPAGVGATSDTRSPTELQRS</sequence>
<comment type="caution">
    <text evidence="1">The sequence shown here is derived from an EMBL/GenBank/DDBJ whole genome shotgun (WGS) entry which is preliminary data.</text>
</comment>
<gene>
    <name evidence="1" type="ORF">GCM10008938_33690</name>
</gene>
<organism evidence="1 2">
    <name type="scientific">Deinococcus roseus</name>
    <dbReference type="NCBI Taxonomy" id="392414"/>
    <lineage>
        <taxon>Bacteria</taxon>
        <taxon>Thermotogati</taxon>
        <taxon>Deinococcota</taxon>
        <taxon>Deinococci</taxon>
        <taxon>Deinococcales</taxon>
        <taxon>Deinococcaceae</taxon>
        <taxon>Deinococcus</taxon>
    </lineage>
</organism>
<evidence type="ECO:0000313" key="2">
    <source>
        <dbReference type="Proteomes" id="UP000632222"/>
    </source>
</evidence>